<proteinExistence type="predicted"/>
<dbReference type="InterPro" id="IPR036259">
    <property type="entry name" value="MFS_trans_sf"/>
</dbReference>
<keyword evidence="2" id="KW-1185">Reference proteome</keyword>
<sequence>MSTISKPFFVIASSWYDAFIVRAMDRVGKGVRTAPRDALIADSVSESISGKAFGIHRTIDQMGAIAGPLVAFAILQVMDIQATFLLSHTRNYCSHNLIFLCRRSSDKKTCIINHFWKLTSFVKRDQTICRTYNYYRSI</sequence>
<dbReference type="Proteomes" id="UP000315289">
    <property type="component" value="Unassembled WGS sequence"/>
</dbReference>
<gene>
    <name evidence="1" type="ORF">NARC_50056</name>
</gene>
<dbReference type="PANTHER" id="PTHR23518">
    <property type="entry name" value="C-METHYLTRANSFERASE"/>
    <property type="match status" value="1"/>
</dbReference>
<evidence type="ECO:0008006" key="3">
    <source>
        <dbReference type="Google" id="ProtNLM"/>
    </source>
</evidence>
<comment type="caution">
    <text evidence="1">The sequence shown here is derived from an EMBL/GenBank/DDBJ whole genome shotgun (WGS) entry which is preliminary data.</text>
</comment>
<dbReference type="Gene3D" id="1.20.1250.20">
    <property type="entry name" value="MFS general substrate transporter like domains"/>
    <property type="match status" value="1"/>
</dbReference>
<dbReference type="SUPFAM" id="SSF103473">
    <property type="entry name" value="MFS general substrate transporter"/>
    <property type="match status" value="1"/>
</dbReference>
<accession>A0A557SW88</accession>
<organism evidence="1 2">
    <name type="scientific">Candidatus Nitrosocosmicus arcticus</name>
    <dbReference type="NCBI Taxonomy" id="2035267"/>
    <lineage>
        <taxon>Archaea</taxon>
        <taxon>Nitrososphaerota</taxon>
        <taxon>Nitrososphaeria</taxon>
        <taxon>Nitrososphaerales</taxon>
        <taxon>Nitrososphaeraceae</taxon>
        <taxon>Candidatus Nitrosocosmicus</taxon>
    </lineage>
</organism>
<protein>
    <recommendedName>
        <fullName evidence="3">Major facilitator superfamily (MFS) profile domain-containing protein</fullName>
    </recommendedName>
</protein>
<reference evidence="1 2" key="1">
    <citation type="journal article" date="2019" name="Front. Microbiol.">
        <title>Ammonia Oxidation by the Arctic Terrestrial Thaumarchaeote Candidatus Nitrosocosmicus arcticus Is Stimulated by Increasing Temperatures.</title>
        <authorList>
            <person name="Alves R.J.E."/>
            <person name="Kerou M."/>
            <person name="Zappe A."/>
            <person name="Bittner R."/>
            <person name="Abby S.S."/>
            <person name="Schmidt H.A."/>
            <person name="Pfeifer K."/>
            <person name="Schleper C."/>
        </authorList>
    </citation>
    <scope>NUCLEOTIDE SEQUENCE [LARGE SCALE GENOMIC DNA]</scope>
    <source>
        <strain evidence="1 2">Kfb</strain>
    </source>
</reference>
<evidence type="ECO:0000313" key="2">
    <source>
        <dbReference type="Proteomes" id="UP000315289"/>
    </source>
</evidence>
<evidence type="ECO:0000313" key="1">
    <source>
        <dbReference type="EMBL" id="TVP40875.1"/>
    </source>
</evidence>
<name>A0A557SW88_9ARCH</name>
<dbReference type="PANTHER" id="PTHR23518:SF2">
    <property type="entry name" value="MAJOR FACILITATOR SUPERFAMILY TRANSPORTER"/>
    <property type="match status" value="1"/>
</dbReference>
<dbReference type="AlphaFoldDB" id="A0A557SW88"/>
<dbReference type="EMBL" id="VOAH01000005">
    <property type="protein sequence ID" value="TVP40875.1"/>
    <property type="molecule type" value="Genomic_DNA"/>
</dbReference>